<dbReference type="PANTHER" id="PTHR33392:SF6">
    <property type="entry name" value="POLYISOPRENYL-TEICHOIC ACID--PEPTIDOGLYCAN TEICHOIC ACID TRANSFERASE TAGU"/>
    <property type="match status" value="1"/>
</dbReference>
<accession>A0A852U282</accession>
<feature type="region of interest" description="Disordered" evidence="2">
    <location>
        <begin position="365"/>
        <end position="387"/>
    </location>
</feature>
<feature type="domain" description="Cell envelope-related transcriptional attenuator" evidence="4">
    <location>
        <begin position="137"/>
        <end position="279"/>
    </location>
</feature>
<dbReference type="RefSeq" id="WP_179645322.1">
    <property type="nucleotide sequence ID" value="NZ_BAAAYY010000037.1"/>
</dbReference>
<name>A0A852U282_9ACTN</name>
<dbReference type="Proteomes" id="UP000589036">
    <property type="component" value="Unassembled WGS sequence"/>
</dbReference>
<dbReference type="InterPro" id="IPR004474">
    <property type="entry name" value="LytR_CpsA_psr"/>
</dbReference>
<dbReference type="EMBL" id="JACCCC010000001">
    <property type="protein sequence ID" value="NYE49707.1"/>
    <property type="molecule type" value="Genomic_DNA"/>
</dbReference>
<dbReference type="Gene3D" id="3.40.630.190">
    <property type="entry name" value="LCP protein"/>
    <property type="match status" value="1"/>
</dbReference>
<feature type="region of interest" description="Disordered" evidence="2">
    <location>
        <begin position="1"/>
        <end position="45"/>
    </location>
</feature>
<dbReference type="NCBIfam" id="TIGR00350">
    <property type="entry name" value="lytR_cpsA_psr"/>
    <property type="match status" value="1"/>
</dbReference>
<feature type="compositionally biased region" description="Basic and acidic residues" evidence="2">
    <location>
        <begin position="9"/>
        <end position="18"/>
    </location>
</feature>
<evidence type="ECO:0000256" key="1">
    <source>
        <dbReference type="ARBA" id="ARBA00006068"/>
    </source>
</evidence>
<keyword evidence="3" id="KW-0812">Transmembrane</keyword>
<dbReference type="Pfam" id="PF13399">
    <property type="entry name" value="LytR_C"/>
    <property type="match status" value="1"/>
</dbReference>
<dbReference type="PANTHER" id="PTHR33392">
    <property type="entry name" value="POLYISOPRENYL-TEICHOIC ACID--PEPTIDOGLYCAN TEICHOIC ACID TRANSFERASE TAGU"/>
    <property type="match status" value="1"/>
</dbReference>
<gene>
    <name evidence="6" type="ORF">HDA32_004827</name>
</gene>
<dbReference type="InterPro" id="IPR027381">
    <property type="entry name" value="LytR/CpsA/Psr_C"/>
</dbReference>
<dbReference type="AlphaFoldDB" id="A0A852U282"/>
<sequence length="513" mass="53539">MSDDAGGGGRHETPEFRRVRSGPLPPGDARGARPRARSRTPFALPSAQARRKRVALLLAGTMSVIVLLASGSAWALTGWVSGQLNRDNVFAGLFDGDRPAAGPEGALNFLVIGSDSRGGMEGAEQEELSVGDVEGERSDTMMLVHLNSDRDRITVVGIPRDSWVDVPGHGRNKINAAYAYGGPVLAIRTVESATGVRVDHYVEVDFTGFVDVVEALDGIEVCLPEPIRDEKANLDMAAGTHQVDGVEALAFARTRKSAGGDLDRIDRQQQVMSALLDKALASETLSDPGRFANFLDSALGSITVDDGLDTAAINRLGGQLRSFSLQDVSFTQVPIADMDFRTPSGELAVAWNEEQAGELFGDIAADRPLDGPAGAGGESGEAEDEPVAPGDVTLEVFNGVGTPGLGASVRGDLVGAGFQVPSQAQNWPTRDVAETVVRHAPSQAGAAQAVVDAIPGARAEQDDALGERVQVVIGFNYVSVEAPQSTSPEPSPAGTANGRGGVQTDTAADNVCD</sequence>
<comment type="similarity">
    <text evidence="1">Belongs to the LytR/CpsA/Psr (LCP) family.</text>
</comment>
<evidence type="ECO:0000313" key="7">
    <source>
        <dbReference type="Proteomes" id="UP000589036"/>
    </source>
</evidence>
<evidence type="ECO:0000313" key="6">
    <source>
        <dbReference type="EMBL" id="NYE49707.1"/>
    </source>
</evidence>
<evidence type="ECO:0000259" key="5">
    <source>
        <dbReference type="Pfam" id="PF13399"/>
    </source>
</evidence>
<evidence type="ECO:0000256" key="3">
    <source>
        <dbReference type="SAM" id="Phobius"/>
    </source>
</evidence>
<proteinExistence type="inferred from homology"/>
<dbReference type="Pfam" id="PF03816">
    <property type="entry name" value="LytR_cpsA_psr"/>
    <property type="match status" value="1"/>
</dbReference>
<keyword evidence="7" id="KW-1185">Reference proteome</keyword>
<keyword evidence="3" id="KW-0472">Membrane</keyword>
<organism evidence="6 7">
    <name type="scientific">Spinactinospora alkalitolerans</name>
    <dbReference type="NCBI Taxonomy" id="687207"/>
    <lineage>
        <taxon>Bacteria</taxon>
        <taxon>Bacillati</taxon>
        <taxon>Actinomycetota</taxon>
        <taxon>Actinomycetes</taxon>
        <taxon>Streptosporangiales</taxon>
        <taxon>Nocardiopsidaceae</taxon>
        <taxon>Spinactinospora</taxon>
    </lineage>
</organism>
<dbReference type="Gene3D" id="3.30.70.2390">
    <property type="match status" value="1"/>
</dbReference>
<feature type="domain" description="LytR/CpsA/Psr regulator C-terminal" evidence="5">
    <location>
        <begin position="391"/>
        <end position="477"/>
    </location>
</feature>
<evidence type="ECO:0000256" key="2">
    <source>
        <dbReference type="SAM" id="MobiDB-lite"/>
    </source>
</evidence>
<comment type="caution">
    <text evidence="6">The sequence shown here is derived from an EMBL/GenBank/DDBJ whole genome shotgun (WGS) entry which is preliminary data.</text>
</comment>
<protein>
    <submittedName>
        <fullName evidence="6">LCP family protein required for cell wall assembly</fullName>
    </submittedName>
</protein>
<feature type="region of interest" description="Disordered" evidence="2">
    <location>
        <begin position="482"/>
        <end position="513"/>
    </location>
</feature>
<feature type="transmembrane region" description="Helical" evidence="3">
    <location>
        <begin position="54"/>
        <end position="76"/>
    </location>
</feature>
<reference evidence="6 7" key="1">
    <citation type="submission" date="2020-07" db="EMBL/GenBank/DDBJ databases">
        <title>Sequencing the genomes of 1000 actinobacteria strains.</title>
        <authorList>
            <person name="Klenk H.-P."/>
        </authorList>
    </citation>
    <scope>NUCLEOTIDE SEQUENCE [LARGE SCALE GENOMIC DNA]</scope>
    <source>
        <strain evidence="6 7">CXB654</strain>
    </source>
</reference>
<evidence type="ECO:0000259" key="4">
    <source>
        <dbReference type="Pfam" id="PF03816"/>
    </source>
</evidence>
<keyword evidence="3" id="KW-1133">Transmembrane helix</keyword>
<dbReference type="InterPro" id="IPR050922">
    <property type="entry name" value="LytR/CpsA/Psr_CW_biosynth"/>
</dbReference>